<dbReference type="InterPro" id="IPR041373">
    <property type="entry name" value="RT_RNaseH"/>
</dbReference>
<dbReference type="FunFam" id="3.30.70.270:FF:000020">
    <property type="entry name" value="Transposon Tf2-6 polyprotein-like Protein"/>
    <property type="match status" value="1"/>
</dbReference>
<keyword evidence="7" id="KW-0695">RNA-directed DNA polymerase</keyword>
<name>A0A162CXC6_9CRUS</name>
<evidence type="ECO:0000259" key="8">
    <source>
        <dbReference type="Pfam" id="PF17917"/>
    </source>
</evidence>
<dbReference type="STRING" id="35525.A0A162CXC6"/>
<evidence type="ECO:0000256" key="2">
    <source>
        <dbReference type="ARBA" id="ARBA00022679"/>
    </source>
</evidence>
<dbReference type="EC" id="2.7.7.49" evidence="1"/>
<evidence type="ECO:0000256" key="7">
    <source>
        <dbReference type="ARBA" id="ARBA00022918"/>
    </source>
</evidence>
<evidence type="ECO:0000256" key="1">
    <source>
        <dbReference type="ARBA" id="ARBA00012493"/>
    </source>
</evidence>
<organism evidence="9 10">
    <name type="scientific">Daphnia magna</name>
    <dbReference type="NCBI Taxonomy" id="35525"/>
    <lineage>
        <taxon>Eukaryota</taxon>
        <taxon>Metazoa</taxon>
        <taxon>Ecdysozoa</taxon>
        <taxon>Arthropoda</taxon>
        <taxon>Crustacea</taxon>
        <taxon>Branchiopoda</taxon>
        <taxon>Diplostraca</taxon>
        <taxon>Cladocera</taxon>
        <taxon>Anomopoda</taxon>
        <taxon>Daphniidae</taxon>
        <taxon>Daphnia</taxon>
    </lineage>
</organism>
<dbReference type="PANTHER" id="PTHR37984:SF5">
    <property type="entry name" value="PROTEIN NYNRIN-LIKE"/>
    <property type="match status" value="1"/>
</dbReference>
<dbReference type="PANTHER" id="PTHR37984">
    <property type="entry name" value="PROTEIN CBG26694"/>
    <property type="match status" value="1"/>
</dbReference>
<keyword evidence="4" id="KW-0540">Nuclease</keyword>
<keyword evidence="6" id="KW-0378">Hydrolase</keyword>
<feature type="non-terminal residue" evidence="9">
    <location>
        <position position="1"/>
    </location>
</feature>
<keyword evidence="10" id="KW-1185">Reference proteome</keyword>
<dbReference type="GO" id="GO:0003676">
    <property type="term" value="F:nucleic acid binding"/>
    <property type="evidence" value="ECO:0007669"/>
    <property type="project" value="InterPro"/>
</dbReference>
<keyword evidence="5" id="KW-0255">Endonuclease</keyword>
<evidence type="ECO:0000256" key="4">
    <source>
        <dbReference type="ARBA" id="ARBA00022722"/>
    </source>
</evidence>
<proteinExistence type="predicted"/>
<dbReference type="OrthoDB" id="6382106at2759"/>
<dbReference type="Gene3D" id="3.30.420.10">
    <property type="entry name" value="Ribonuclease H-like superfamily/Ribonuclease H"/>
    <property type="match status" value="1"/>
</dbReference>
<dbReference type="EMBL" id="LRGB01027239">
    <property type="protein sequence ID" value="KZR95774.1"/>
    <property type="molecule type" value="Genomic_DNA"/>
</dbReference>
<evidence type="ECO:0000256" key="3">
    <source>
        <dbReference type="ARBA" id="ARBA00022695"/>
    </source>
</evidence>
<feature type="domain" description="Reverse transcriptase RNase H-like" evidence="8">
    <location>
        <begin position="64"/>
        <end position="164"/>
    </location>
</feature>
<dbReference type="AlphaFoldDB" id="A0A162CXC6"/>
<evidence type="ECO:0000313" key="9">
    <source>
        <dbReference type="EMBL" id="KZR95774.1"/>
    </source>
</evidence>
<reference evidence="9 10" key="1">
    <citation type="submission" date="2016-03" db="EMBL/GenBank/DDBJ databases">
        <title>EvidentialGene: Evidence-directed Construction of Genes on Genomes.</title>
        <authorList>
            <person name="Gilbert D.G."/>
            <person name="Choi J.-H."/>
            <person name="Mockaitis K."/>
            <person name="Colbourne J."/>
            <person name="Pfrender M."/>
        </authorList>
    </citation>
    <scope>NUCLEOTIDE SEQUENCE [LARGE SCALE GENOMIC DNA]</scope>
    <source>
        <strain evidence="9 10">Xinb3</strain>
        <tissue evidence="9">Complete organism</tissue>
    </source>
</reference>
<dbReference type="GO" id="GO:0004519">
    <property type="term" value="F:endonuclease activity"/>
    <property type="evidence" value="ECO:0007669"/>
    <property type="project" value="UniProtKB-KW"/>
</dbReference>
<dbReference type="GO" id="GO:0003964">
    <property type="term" value="F:RNA-directed DNA polymerase activity"/>
    <property type="evidence" value="ECO:0007669"/>
    <property type="project" value="UniProtKB-KW"/>
</dbReference>
<dbReference type="Gene3D" id="3.30.70.270">
    <property type="match status" value="1"/>
</dbReference>
<evidence type="ECO:0000256" key="5">
    <source>
        <dbReference type="ARBA" id="ARBA00022759"/>
    </source>
</evidence>
<dbReference type="GO" id="GO:0016787">
    <property type="term" value="F:hydrolase activity"/>
    <property type="evidence" value="ECO:0007669"/>
    <property type="project" value="UniProtKB-KW"/>
</dbReference>
<dbReference type="InterPro" id="IPR050951">
    <property type="entry name" value="Retrovirus_Pol_polyprotein"/>
</dbReference>
<keyword evidence="3" id="KW-0548">Nucleotidyltransferase</keyword>
<evidence type="ECO:0000256" key="6">
    <source>
        <dbReference type="ARBA" id="ARBA00022801"/>
    </source>
</evidence>
<dbReference type="SUPFAM" id="SSF56672">
    <property type="entry name" value="DNA/RNA polymerases"/>
    <property type="match status" value="1"/>
</dbReference>
<evidence type="ECO:0000313" key="10">
    <source>
        <dbReference type="Proteomes" id="UP000076858"/>
    </source>
</evidence>
<dbReference type="CDD" id="cd09274">
    <property type="entry name" value="RNase_HI_RT_Ty3"/>
    <property type="match status" value="1"/>
</dbReference>
<dbReference type="Proteomes" id="UP000076858">
    <property type="component" value="Unassembled WGS sequence"/>
</dbReference>
<comment type="caution">
    <text evidence="9">The sequence shown here is derived from an EMBL/GenBank/DDBJ whole genome shotgun (WGS) entry which is preliminary data.</text>
</comment>
<accession>A0A162CXC6</accession>
<dbReference type="InterPro" id="IPR043128">
    <property type="entry name" value="Rev_trsase/Diguanyl_cyclase"/>
</dbReference>
<protein>
    <recommendedName>
        <fullName evidence="1">RNA-directed DNA polymerase</fullName>
        <ecNumber evidence="1">2.7.7.49</ecNumber>
    </recommendedName>
</protein>
<dbReference type="Pfam" id="PF17917">
    <property type="entry name" value="RT_RNaseH"/>
    <property type="match status" value="1"/>
</dbReference>
<dbReference type="FunFam" id="3.10.20.370:FF:000001">
    <property type="entry name" value="Retrovirus-related Pol polyprotein from transposon 17.6-like protein"/>
    <property type="match status" value="1"/>
</dbReference>
<dbReference type="InterPro" id="IPR036397">
    <property type="entry name" value="RNaseH_sf"/>
</dbReference>
<sequence>CGFLGLASYYRRFIPDFAALAHPLHLLLKKNAGWRWTERQEGAKNRIVELLTSAPVLAYFDDVREVTIHTDASQIGLGAVLSQDAGEGHRPVSFISRKLSDAETRYHANELECLAVVWALKKFRTYIYGRHFIVKTDSFSVKWMMGKKELKGKFSRWVLDLQEFDFTIEHVKGVDNQVADALSRNPVETIVETNDSQTKETCCIAVNMPELGLASNEVALLNNKTANSDQFSFP</sequence>
<keyword evidence="2" id="KW-0808">Transferase</keyword>
<gene>
    <name evidence="9" type="ORF">APZ42_010266</name>
</gene>
<dbReference type="InterPro" id="IPR043502">
    <property type="entry name" value="DNA/RNA_pol_sf"/>
</dbReference>